<protein>
    <submittedName>
        <fullName evidence="2">Uncharacterized protein</fullName>
    </submittedName>
</protein>
<comment type="caution">
    <text evidence="2">The sequence shown here is derived from an EMBL/GenBank/DDBJ whole genome shotgun (WGS) entry which is preliminary data.</text>
</comment>
<accession>A0A8K1CB78</accession>
<dbReference type="AlphaFoldDB" id="A0A8K1CB78"/>
<feature type="compositionally biased region" description="Basic and acidic residues" evidence="1">
    <location>
        <begin position="63"/>
        <end position="74"/>
    </location>
</feature>
<dbReference type="CDD" id="cd14686">
    <property type="entry name" value="bZIP"/>
    <property type="match status" value="1"/>
</dbReference>
<gene>
    <name evidence="2" type="ORF">Poli38472_004923</name>
</gene>
<evidence type="ECO:0000256" key="1">
    <source>
        <dbReference type="SAM" id="MobiDB-lite"/>
    </source>
</evidence>
<sequence>MNWLELSLDDDPETLRAALALLDGALDTQIDEIEEDVPPMAAFDSTGELVTATSDSSGCREGAQTHEELRETSSAKRTGTRRKRKDEIEQLQQKVAKLETTLSDLRHQSQSRVSVLSLVATNDVTPGLVWKDIALRQSRHRRDTETENQKLRTMLHAQTMVGQQLLHLLQATAAQQVKSGIGVTSKQQPHKEQNRVEQYRHLDDLFARLENAFVSECFQTTKPSFQDLQINEDGSTGMVMDIRAGWVVPFSPNHATDALWECMAHIDNSKVCKSVRMDVEAEDDTLITSFTIAAASLTDFVYGSCTGTALTRRYHTGEDSYAVVSMMSGEMLGSTPMVRDGISIFEEQWMRIRPLPSLVDSESGPVTQVQISRQIRLNFPVDHSDARRGVIDSIIQLLLQQVEDDITRKQEMVERLLLLQAKA</sequence>
<name>A0A8K1CB78_PYTOL</name>
<keyword evidence="3" id="KW-1185">Reference proteome</keyword>
<evidence type="ECO:0000313" key="2">
    <source>
        <dbReference type="EMBL" id="TMW59854.1"/>
    </source>
</evidence>
<feature type="region of interest" description="Disordered" evidence="1">
    <location>
        <begin position="51"/>
        <end position="86"/>
    </location>
</feature>
<dbReference type="EMBL" id="SPLM01000109">
    <property type="protein sequence ID" value="TMW59854.1"/>
    <property type="molecule type" value="Genomic_DNA"/>
</dbReference>
<proteinExistence type="predicted"/>
<dbReference type="Proteomes" id="UP000794436">
    <property type="component" value="Unassembled WGS sequence"/>
</dbReference>
<evidence type="ECO:0000313" key="3">
    <source>
        <dbReference type="Proteomes" id="UP000794436"/>
    </source>
</evidence>
<reference evidence="2" key="1">
    <citation type="submission" date="2019-03" db="EMBL/GenBank/DDBJ databases">
        <title>Long read genome sequence of the mycoparasitic Pythium oligandrum ATCC 38472 isolated from sugarbeet rhizosphere.</title>
        <authorList>
            <person name="Gaulin E."/>
        </authorList>
    </citation>
    <scope>NUCLEOTIDE SEQUENCE</scope>
    <source>
        <strain evidence="2">ATCC 38472_TT</strain>
    </source>
</reference>
<organism evidence="2 3">
    <name type="scientific">Pythium oligandrum</name>
    <name type="common">Mycoparasitic fungus</name>
    <dbReference type="NCBI Taxonomy" id="41045"/>
    <lineage>
        <taxon>Eukaryota</taxon>
        <taxon>Sar</taxon>
        <taxon>Stramenopiles</taxon>
        <taxon>Oomycota</taxon>
        <taxon>Peronosporomycetes</taxon>
        <taxon>Pythiales</taxon>
        <taxon>Pythiaceae</taxon>
        <taxon>Pythium</taxon>
    </lineage>
</organism>